<dbReference type="Proteomes" id="UP000184368">
    <property type="component" value="Unassembled WGS sequence"/>
</dbReference>
<name>A0A1M5B4F2_9BACT</name>
<accession>A0A1M5B4F2</accession>
<reference evidence="1 2" key="1">
    <citation type="submission" date="2016-11" db="EMBL/GenBank/DDBJ databases">
        <authorList>
            <person name="Jaros S."/>
            <person name="Januszkiewicz K."/>
            <person name="Wedrychowicz H."/>
        </authorList>
    </citation>
    <scope>NUCLEOTIDE SEQUENCE [LARGE SCALE GENOMIC DNA]</scope>
    <source>
        <strain evidence="1 2">DSM 26897</strain>
    </source>
</reference>
<protein>
    <submittedName>
        <fullName evidence="1">Uncharacterized protein</fullName>
    </submittedName>
</protein>
<organism evidence="1 2">
    <name type="scientific">Cnuella takakiae</name>
    <dbReference type="NCBI Taxonomy" id="1302690"/>
    <lineage>
        <taxon>Bacteria</taxon>
        <taxon>Pseudomonadati</taxon>
        <taxon>Bacteroidota</taxon>
        <taxon>Chitinophagia</taxon>
        <taxon>Chitinophagales</taxon>
        <taxon>Chitinophagaceae</taxon>
        <taxon>Cnuella</taxon>
    </lineage>
</organism>
<gene>
    <name evidence="1" type="ORF">SAMN05444008_107137</name>
</gene>
<keyword evidence="2" id="KW-1185">Reference proteome</keyword>
<sequence length="42" mass="4742">MVVYSPIFGKSMGNKGKEERPKFEMNAKMGIPALNFKPKIRA</sequence>
<proteinExistence type="predicted"/>
<evidence type="ECO:0000313" key="2">
    <source>
        <dbReference type="Proteomes" id="UP000184368"/>
    </source>
</evidence>
<dbReference type="EMBL" id="FQUO01000007">
    <property type="protein sequence ID" value="SHF37394.1"/>
    <property type="molecule type" value="Genomic_DNA"/>
</dbReference>
<dbReference type="AlphaFoldDB" id="A0A1M5B4F2"/>
<evidence type="ECO:0000313" key="1">
    <source>
        <dbReference type="EMBL" id="SHF37394.1"/>
    </source>
</evidence>